<protein>
    <submittedName>
        <fullName evidence="5">Angiopoietin-related protein 1</fullName>
    </submittedName>
</protein>
<feature type="domain" description="Fibrinogen C-terminal" evidence="4">
    <location>
        <begin position="427"/>
        <end position="639"/>
    </location>
</feature>
<evidence type="ECO:0000313" key="5">
    <source>
        <dbReference type="EMBL" id="GFR96974.1"/>
    </source>
</evidence>
<keyword evidence="2" id="KW-0175">Coiled coil</keyword>
<dbReference type="PROSITE" id="PS00514">
    <property type="entry name" value="FIBRINOGEN_C_1"/>
    <property type="match status" value="1"/>
</dbReference>
<feature type="coiled-coil region" evidence="2">
    <location>
        <begin position="251"/>
        <end position="321"/>
    </location>
</feature>
<evidence type="ECO:0000256" key="1">
    <source>
        <dbReference type="ARBA" id="ARBA00023157"/>
    </source>
</evidence>
<keyword evidence="3" id="KW-0732">Signal</keyword>
<dbReference type="CDD" id="cd00087">
    <property type="entry name" value="FReD"/>
    <property type="match status" value="1"/>
</dbReference>
<dbReference type="Proteomes" id="UP000762676">
    <property type="component" value="Unassembled WGS sequence"/>
</dbReference>
<feature type="chain" id="PRO_5043327032" evidence="3">
    <location>
        <begin position="21"/>
        <end position="639"/>
    </location>
</feature>
<dbReference type="PROSITE" id="PS51406">
    <property type="entry name" value="FIBRINOGEN_C_2"/>
    <property type="match status" value="1"/>
</dbReference>
<dbReference type="EMBL" id="BMAT01005613">
    <property type="protein sequence ID" value="GFR96974.1"/>
    <property type="molecule type" value="Genomic_DNA"/>
</dbReference>
<dbReference type="InterPro" id="IPR014716">
    <property type="entry name" value="Fibrinogen_a/b/g_C_1"/>
</dbReference>
<dbReference type="SMART" id="SM00186">
    <property type="entry name" value="FBG"/>
    <property type="match status" value="1"/>
</dbReference>
<dbReference type="AlphaFoldDB" id="A0AAV4HH50"/>
<evidence type="ECO:0000256" key="3">
    <source>
        <dbReference type="SAM" id="SignalP"/>
    </source>
</evidence>
<comment type="caution">
    <text evidence="5">The sequence shown here is derived from an EMBL/GenBank/DDBJ whole genome shotgun (WGS) entry which is preliminary data.</text>
</comment>
<dbReference type="InterPro" id="IPR002181">
    <property type="entry name" value="Fibrinogen_a/b/g_C_dom"/>
</dbReference>
<dbReference type="Pfam" id="PF00147">
    <property type="entry name" value="Fibrinogen_C"/>
    <property type="match status" value="1"/>
</dbReference>
<dbReference type="InterPro" id="IPR020837">
    <property type="entry name" value="Fibrinogen_CS"/>
</dbReference>
<dbReference type="InterPro" id="IPR050373">
    <property type="entry name" value="Fibrinogen_C-term_domain"/>
</dbReference>
<gene>
    <name evidence="5" type="ORF">ElyMa_002733900</name>
</gene>
<sequence>MDHNAVYVVFYMCLVSACTSLELRLAQDTSSLMRGPRAVCGVLTCDDIINSSISDRVDNRDVSHVISFDKILSMSLYKKASTRFTAGTTNKRDVLVASVTPQEPSLIRVANGVKVVGSLDTGRATVRVELVKREDCQSEFTCHVRGLDSQGKEAMSTASLVQQPCHSENQVDRGKGMPSLSLQLLTSIQQLVTHSVAGLEDKIEQIKKDFSDQITSLEKNVNGRTDTLENNLNDQMGQLLKDFGDKSDTFENRIDNKLDLLENRMEDKIDNNNNLNKLIQLDVKVSTYLDQFRSQAKTDIIDTLENLKQEMQQEQRLALRNVSGKVEETVNKTSGLLASLKSEFDLIKLNDQINLLTFRNETGRIYNALVSEDNVCRRMMNETVSLNTEMLVNFKELKSNAQNWTTETQSNFRDSLSGLEQIMSKAMANALIPSSCTKGMRPSLSPNFLYPMTYSKHGLNVSFLCDTITDNGGWIIIQRRVTGTINFNRNWADYRQGFGLVVEDYWLGNDNIHTITSSGTYELRVEVQYKGRKAFAHYASFSIADESDNYRLRIGAYDGTAGDSLAYHNGHEFSTVDRDNDKGNTVNCAEIHGGGWWFAHCDKSNLNGNWGIEDDTGVEWHAFTSSDTASYSEMKIRRV</sequence>
<keyword evidence="6" id="KW-1185">Reference proteome</keyword>
<dbReference type="GO" id="GO:0005615">
    <property type="term" value="C:extracellular space"/>
    <property type="evidence" value="ECO:0007669"/>
    <property type="project" value="TreeGrafter"/>
</dbReference>
<dbReference type="SUPFAM" id="SSF56496">
    <property type="entry name" value="Fibrinogen C-terminal domain-like"/>
    <property type="match status" value="1"/>
</dbReference>
<dbReference type="Gene3D" id="3.90.215.10">
    <property type="entry name" value="Gamma Fibrinogen, chain A, domain 1"/>
    <property type="match status" value="1"/>
</dbReference>
<evidence type="ECO:0000256" key="2">
    <source>
        <dbReference type="SAM" id="Coils"/>
    </source>
</evidence>
<organism evidence="5 6">
    <name type="scientific">Elysia marginata</name>
    <dbReference type="NCBI Taxonomy" id="1093978"/>
    <lineage>
        <taxon>Eukaryota</taxon>
        <taxon>Metazoa</taxon>
        <taxon>Spiralia</taxon>
        <taxon>Lophotrochozoa</taxon>
        <taxon>Mollusca</taxon>
        <taxon>Gastropoda</taxon>
        <taxon>Heterobranchia</taxon>
        <taxon>Euthyneura</taxon>
        <taxon>Panpulmonata</taxon>
        <taxon>Sacoglossa</taxon>
        <taxon>Placobranchoidea</taxon>
        <taxon>Plakobranchidae</taxon>
        <taxon>Elysia</taxon>
    </lineage>
</organism>
<name>A0AAV4HH50_9GAST</name>
<accession>A0AAV4HH50</accession>
<reference evidence="5 6" key="1">
    <citation type="journal article" date="2021" name="Elife">
        <title>Chloroplast acquisition without the gene transfer in kleptoplastic sea slugs, Plakobranchus ocellatus.</title>
        <authorList>
            <person name="Maeda T."/>
            <person name="Takahashi S."/>
            <person name="Yoshida T."/>
            <person name="Shimamura S."/>
            <person name="Takaki Y."/>
            <person name="Nagai Y."/>
            <person name="Toyoda A."/>
            <person name="Suzuki Y."/>
            <person name="Arimoto A."/>
            <person name="Ishii H."/>
            <person name="Satoh N."/>
            <person name="Nishiyama T."/>
            <person name="Hasebe M."/>
            <person name="Maruyama T."/>
            <person name="Minagawa J."/>
            <person name="Obokata J."/>
            <person name="Shigenobu S."/>
        </authorList>
    </citation>
    <scope>NUCLEOTIDE SEQUENCE [LARGE SCALE GENOMIC DNA]</scope>
</reference>
<dbReference type="Gene3D" id="1.20.120.20">
    <property type="entry name" value="Apolipoprotein"/>
    <property type="match status" value="1"/>
</dbReference>
<keyword evidence="1" id="KW-1015">Disulfide bond</keyword>
<proteinExistence type="predicted"/>
<evidence type="ECO:0000259" key="4">
    <source>
        <dbReference type="PROSITE" id="PS51406"/>
    </source>
</evidence>
<feature type="signal peptide" evidence="3">
    <location>
        <begin position="1"/>
        <end position="20"/>
    </location>
</feature>
<dbReference type="PANTHER" id="PTHR19143">
    <property type="entry name" value="FIBRINOGEN/TENASCIN/ANGIOPOEITIN"/>
    <property type="match status" value="1"/>
</dbReference>
<evidence type="ECO:0000313" key="6">
    <source>
        <dbReference type="Proteomes" id="UP000762676"/>
    </source>
</evidence>
<dbReference type="InterPro" id="IPR036056">
    <property type="entry name" value="Fibrinogen-like_C"/>
</dbReference>